<dbReference type="SUPFAM" id="SSF101447">
    <property type="entry name" value="Formin homology 2 domain (FH2 domain)"/>
    <property type="match status" value="1"/>
</dbReference>
<keyword evidence="2" id="KW-1133">Transmembrane helix</keyword>
<reference evidence="3 4" key="1">
    <citation type="journal article" date="2019" name="Int. J. Syst. Evol. Microbiol.">
        <title>The Global Catalogue of Microorganisms (GCM) 10K type strain sequencing project: providing services to taxonomists for standard genome sequencing and annotation.</title>
        <authorList>
            <consortium name="The Broad Institute Genomics Platform"/>
            <consortium name="The Broad Institute Genome Sequencing Center for Infectious Disease"/>
            <person name="Wu L."/>
            <person name="Ma J."/>
        </authorList>
    </citation>
    <scope>NUCLEOTIDE SEQUENCE [LARGE SCALE GENOMIC DNA]</scope>
    <source>
        <strain evidence="3 4">JCM 14942</strain>
    </source>
</reference>
<dbReference type="EMBL" id="BAAAOR010000039">
    <property type="protein sequence ID" value="GAA1542528.1"/>
    <property type="molecule type" value="Genomic_DNA"/>
</dbReference>
<protein>
    <recommendedName>
        <fullName evidence="5">DUF3105 domain-containing protein</fullName>
    </recommendedName>
</protein>
<dbReference type="RefSeq" id="WP_141002811.1">
    <property type="nucleotide sequence ID" value="NZ_BAAAOR010000039.1"/>
</dbReference>
<proteinExistence type="predicted"/>
<evidence type="ECO:0000313" key="3">
    <source>
        <dbReference type="EMBL" id="GAA1542528.1"/>
    </source>
</evidence>
<keyword evidence="4" id="KW-1185">Reference proteome</keyword>
<feature type="transmembrane region" description="Helical" evidence="2">
    <location>
        <begin position="38"/>
        <end position="63"/>
    </location>
</feature>
<feature type="region of interest" description="Disordered" evidence="1">
    <location>
        <begin position="1"/>
        <end position="30"/>
    </location>
</feature>
<keyword evidence="2" id="KW-0472">Membrane</keyword>
<dbReference type="InterPro" id="IPR021454">
    <property type="entry name" value="DUF3105"/>
</dbReference>
<comment type="caution">
    <text evidence="3">The sequence shown here is derived from an EMBL/GenBank/DDBJ whole genome shotgun (WGS) entry which is preliminary data.</text>
</comment>
<dbReference type="Pfam" id="PF11303">
    <property type="entry name" value="DUF3105"/>
    <property type="match status" value="1"/>
</dbReference>
<accession>A0ABN2BJX5</accession>
<evidence type="ECO:0000256" key="1">
    <source>
        <dbReference type="SAM" id="MobiDB-lite"/>
    </source>
</evidence>
<dbReference type="Proteomes" id="UP001500842">
    <property type="component" value="Unassembled WGS sequence"/>
</dbReference>
<evidence type="ECO:0008006" key="5">
    <source>
        <dbReference type="Google" id="ProtNLM"/>
    </source>
</evidence>
<evidence type="ECO:0000256" key="2">
    <source>
        <dbReference type="SAM" id="Phobius"/>
    </source>
</evidence>
<keyword evidence="2" id="KW-0812">Transmembrane</keyword>
<sequence length="237" mass="24972">MSQPPFPPPPSPPPPPPPPTPPPPFLPPAFPPPRRRSALPIVLAVLAAIAVIGAAVLVPVLLARDDDAGDGPRRAEERVDTGNLDAVEEHAGLTNQHLAPGEDHDYPQSPPVGGDHASYWLECGVYDEPVPEVNVVHDLEHGTVWLTYRADEVDAGGVRRLAEQLPDNGILSPYPDQEAPVVITVWGRQLALTGPDDPRIALFVAEYGAGDTAPEPFASCHGGVAPADLPPTGDPVV</sequence>
<evidence type="ECO:0000313" key="4">
    <source>
        <dbReference type="Proteomes" id="UP001500842"/>
    </source>
</evidence>
<name>A0ABN2BJX5_9ACTN</name>
<organism evidence="3 4">
    <name type="scientific">Nocardioides humi</name>
    <dbReference type="NCBI Taxonomy" id="449461"/>
    <lineage>
        <taxon>Bacteria</taxon>
        <taxon>Bacillati</taxon>
        <taxon>Actinomycetota</taxon>
        <taxon>Actinomycetes</taxon>
        <taxon>Propionibacteriales</taxon>
        <taxon>Nocardioidaceae</taxon>
        <taxon>Nocardioides</taxon>
    </lineage>
</organism>
<gene>
    <name evidence="3" type="ORF">GCM10009788_51400</name>
</gene>